<feature type="domain" description="DUF2007" evidence="1">
    <location>
        <begin position="17"/>
        <end position="79"/>
    </location>
</feature>
<dbReference type="GeneID" id="83006539"/>
<evidence type="ECO:0000259" key="1">
    <source>
        <dbReference type="Pfam" id="PF09413"/>
    </source>
</evidence>
<dbReference type="SUPFAM" id="SSF54913">
    <property type="entry name" value="GlnB-like"/>
    <property type="match status" value="1"/>
</dbReference>
<sequence>MFGKKREHEPWRDGVYLCTVNDSFQADLLESKLKGEGIPCVKKYEGASNYIEIFMGQNTTAPIELYVPEDSLEDAKNIIVPVDLDDCEPIEEN</sequence>
<name>A0A415E4R5_9FIRM</name>
<dbReference type="InterPro" id="IPR018551">
    <property type="entry name" value="DUF2007"/>
</dbReference>
<gene>
    <name evidence="2" type="ORF">DW099_09545</name>
</gene>
<evidence type="ECO:0000313" key="3">
    <source>
        <dbReference type="Proteomes" id="UP000284841"/>
    </source>
</evidence>
<dbReference type="Pfam" id="PF09413">
    <property type="entry name" value="DUF2007"/>
    <property type="match status" value="1"/>
</dbReference>
<proteinExistence type="predicted"/>
<reference evidence="2 3" key="1">
    <citation type="submission" date="2018-08" db="EMBL/GenBank/DDBJ databases">
        <title>A genome reference for cultivated species of the human gut microbiota.</title>
        <authorList>
            <person name="Zou Y."/>
            <person name="Xue W."/>
            <person name="Luo G."/>
        </authorList>
    </citation>
    <scope>NUCLEOTIDE SEQUENCE [LARGE SCALE GENOMIC DNA]</scope>
    <source>
        <strain evidence="2 3">AM07-24</strain>
    </source>
</reference>
<dbReference type="InterPro" id="IPR011322">
    <property type="entry name" value="N-reg_PII-like_a/b"/>
</dbReference>
<protein>
    <recommendedName>
        <fullName evidence="1">DUF2007 domain-containing protein</fullName>
    </recommendedName>
</protein>
<dbReference type="STRING" id="1776384.GCA_900086585_04271"/>
<dbReference type="EMBL" id="QRMS01000002">
    <property type="protein sequence ID" value="RHJ88611.1"/>
    <property type="molecule type" value="Genomic_DNA"/>
</dbReference>
<dbReference type="Proteomes" id="UP000284841">
    <property type="component" value="Unassembled WGS sequence"/>
</dbReference>
<dbReference type="OrthoDB" id="1739766at2"/>
<comment type="caution">
    <text evidence="2">The sequence shown here is derived from an EMBL/GenBank/DDBJ whole genome shotgun (WGS) entry which is preliminary data.</text>
</comment>
<evidence type="ECO:0000313" key="2">
    <source>
        <dbReference type="EMBL" id="RHJ88611.1"/>
    </source>
</evidence>
<dbReference type="RefSeq" id="WP_067543014.1">
    <property type="nucleotide sequence ID" value="NZ_AP025567.1"/>
</dbReference>
<keyword evidence="3" id="KW-1185">Reference proteome</keyword>
<organism evidence="2 3">
    <name type="scientific">Emergencia timonensis</name>
    <dbReference type="NCBI Taxonomy" id="1776384"/>
    <lineage>
        <taxon>Bacteria</taxon>
        <taxon>Bacillati</taxon>
        <taxon>Bacillota</taxon>
        <taxon>Clostridia</taxon>
        <taxon>Peptostreptococcales</taxon>
        <taxon>Anaerovoracaceae</taxon>
        <taxon>Emergencia</taxon>
    </lineage>
</organism>
<dbReference type="AlphaFoldDB" id="A0A415E4R5"/>
<accession>A0A415E4R5</accession>